<dbReference type="GO" id="GO:0005737">
    <property type="term" value="C:cytoplasm"/>
    <property type="evidence" value="ECO:0007669"/>
    <property type="project" value="UniProtKB-SubCell"/>
</dbReference>
<keyword evidence="11" id="KW-0547">Nucleotide-binding</keyword>
<evidence type="ECO:0000259" key="15">
    <source>
        <dbReference type="Pfam" id="PF26217"/>
    </source>
</evidence>
<keyword evidence="9" id="KW-0808">Transferase</keyword>
<evidence type="ECO:0000256" key="2">
    <source>
        <dbReference type="ARBA" id="ARBA00003049"/>
    </source>
</evidence>
<dbReference type="AlphaFoldDB" id="A0AAV1F9K7"/>
<dbReference type="GO" id="GO:0080048">
    <property type="term" value="F:GDP-D-glucose phosphorylase activity"/>
    <property type="evidence" value="ECO:0007669"/>
    <property type="project" value="UniProtKB-EC"/>
</dbReference>
<reference evidence="16" key="1">
    <citation type="submission" date="2023-08" db="EMBL/GenBank/DDBJ databases">
        <authorList>
            <person name="Alioto T."/>
            <person name="Alioto T."/>
            <person name="Gomez Garrido J."/>
        </authorList>
    </citation>
    <scope>NUCLEOTIDE SEQUENCE</scope>
</reference>
<evidence type="ECO:0000256" key="1">
    <source>
        <dbReference type="ARBA" id="ARBA00000063"/>
    </source>
</evidence>
<feature type="domain" description="GDPGP1-like N-terminal" evidence="15">
    <location>
        <begin position="75"/>
        <end position="243"/>
    </location>
</feature>
<proteinExistence type="inferred from homology"/>
<dbReference type="EMBL" id="OY660868">
    <property type="protein sequence ID" value="CAJ1057449.1"/>
    <property type="molecule type" value="Genomic_DNA"/>
</dbReference>
<comment type="similarity">
    <text evidence="4">Belongs to the GDPGP1 family.</text>
</comment>
<accession>A0AAV1F9K7</accession>
<evidence type="ECO:0000256" key="9">
    <source>
        <dbReference type="ARBA" id="ARBA00022679"/>
    </source>
</evidence>
<comment type="function">
    <text evidence="2">Specific and highly efficient GDP-D-glucose phosphorylase regulating the levels of GDP-D-glucose in cells.</text>
</comment>
<comment type="catalytic activity">
    <reaction evidence="1">
        <text>GDP-alpha-D-glucose + phosphate = alpha-D-glucose 1-phosphate + GDP + H(+)</text>
        <dbReference type="Rhea" id="RHEA:30387"/>
        <dbReference type="ChEBI" id="CHEBI:15378"/>
        <dbReference type="ChEBI" id="CHEBI:43474"/>
        <dbReference type="ChEBI" id="CHEBI:58189"/>
        <dbReference type="ChEBI" id="CHEBI:58601"/>
        <dbReference type="ChEBI" id="CHEBI:62230"/>
        <dbReference type="EC" id="2.7.7.78"/>
    </reaction>
</comment>
<gene>
    <name evidence="16" type="ORF">XNOV1_A018041</name>
</gene>
<evidence type="ECO:0000256" key="4">
    <source>
        <dbReference type="ARBA" id="ARBA00006451"/>
    </source>
</evidence>
<evidence type="ECO:0000256" key="11">
    <source>
        <dbReference type="ARBA" id="ARBA00022741"/>
    </source>
</evidence>
<evidence type="ECO:0000256" key="10">
    <source>
        <dbReference type="ARBA" id="ARBA00022695"/>
    </source>
</evidence>
<dbReference type="PANTHER" id="PTHR20884:SF8">
    <property type="entry name" value="GDP-D-GLUCOSE PHOSPHORYLASE 1"/>
    <property type="match status" value="1"/>
</dbReference>
<feature type="compositionally biased region" description="Basic residues" evidence="13">
    <location>
        <begin position="12"/>
        <end position="27"/>
    </location>
</feature>
<dbReference type="GO" id="GO:0016787">
    <property type="term" value="F:hydrolase activity"/>
    <property type="evidence" value="ECO:0007669"/>
    <property type="project" value="UniProtKB-KW"/>
</dbReference>
<evidence type="ECO:0000256" key="13">
    <source>
        <dbReference type="SAM" id="MobiDB-lite"/>
    </source>
</evidence>
<evidence type="ECO:0000313" key="17">
    <source>
        <dbReference type="Proteomes" id="UP001178508"/>
    </source>
</evidence>
<keyword evidence="17" id="KW-1185">Reference proteome</keyword>
<evidence type="ECO:0000256" key="12">
    <source>
        <dbReference type="ARBA" id="ARBA00022801"/>
    </source>
</evidence>
<dbReference type="PANTHER" id="PTHR20884">
    <property type="entry name" value="GDP-D-GLUCOSE PHOSPHORYLASE 1"/>
    <property type="match status" value="1"/>
</dbReference>
<keyword evidence="12" id="KW-0378">Hydrolase</keyword>
<dbReference type="Proteomes" id="UP001178508">
    <property type="component" value="Chromosome 5"/>
</dbReference>
<evidence type="ECO:0000256" key="8">
    <source>
        <dbReference type="ARBA" id="ARBA00022658"/>
    </source>
</evidence>
<dbReference type="EC" id="2.7.7.78" evidence="5"/>
<dbReference type="InterPro" id="IPR058865">
    <property type="entry name" value="GDPGP1_C"/>
</dbReference>
<evidence type="ECO:0000313" key="16">
    <source>
        <dbReference type="EMBL" id="CAJ1057449.1"/>
    </source>
</evidence>
<dbReference type="InterPro" id="IPR026506">
    <property type="entry name" value="GDPGP"/>
</dbReference>
<dbReference type="Pfam" id="PF26217">
    <property type="entry name" value="GDPGP1_N"/>
    <property type="match status" value="1"/>
</dbReference>
<comment type="subcellular location">
    <subcellularLocation>
        <location evidence="3">Cytoplasm</location>
    </subcellularLocation>
</comment>
<dbReference type="GO" id="GO:0005085">
    <property type="term" value="F:guanyl-nucleotide exchange factor activity"/>
    <property type="evidence" value="ECO:0007669"/>
    <property type="project" value="UniProtKB-KW"/>
</dbReference>
<keyword evidence="8" id="KW-0344">Guanine-nucleotide releasing factor</keyword>
<keyword evidence="7" id="KW-0963">Cytoplasm</keyword>
<organism evidence="16 17">
    <name type="scientific">Xyrichtys novacula</name>
    <name type="common">Pearly razorfish</name>
    <name type="synonym">Hemipteronotus novacula</name>
    <dbReference type="NCBI Taxonomy" id="13765"/>
    <lineage>
        <taxon>Eukaryota</taxon>
        <taxon>Metazoa</taxon>
        <taxon>Chordata</taxon>
        <taxon>Craniata</taxon>
        <taxon>Vertebrata</taxon>
        <taxon>Euteleostomi</taxon>
        <taxon>Actinopterygii</taxon>
        <taxon>Neopterygii</taxon>
        <taxon>Teleostei</taxon>
        <taxon>Neoteleostei</taxon>
        <taxon>Acanthomorphata</taxon>
        <taxon>Eupercaria</taxon>
        <taxon>Labriformes</taxon>
        <taxon>Labridae</taxon>
        <taxon>Xyrichtys</taxon>
    </lineage>
</organism>
<name>A0AAV1F9K7_XYRNO</name>
<feature type="domain" description="GDPGP1-like C-terminal" evidence="14">
    <location>
        <begin position="264"/>
        <end position="403"/>
    </location>
</feature>
<dbReference type="InterPro" id="IPR058866">
    <property type="entry name" value="GDPGP1_N"/>
</dbReference>
<evidence type="ECO:0000256" key="5">
    <source>
        <dbReference type="ARBA" id="ARBA00012507"/>
    </source>
</evidence>
<protein>
    <recommendedName>
        <fullName evidence="6">GDP-D-glucose phosphorylase 1</fullName>
        <ecNumber evidence="5">2.7.7.78</ecNumber>
    </recommendedName>
</protein>
<dbReference type="Pfam" id="PF26216">
    <property type="entry name" value="GDPGP1_C"/>
    <property type="match status" value="1"/>
</dbReference>
<feature type="region of interest" description="Disordered" evidence="13">
    <location>
        <begin position="1"/>
        <end position="32"/>
    </location>
</feature>
<dbReference type="GO" id="GO:0006006">
    <property type="term" value="P:glucose metabolic process"/>
    <property type="evidence" value="ECO:0007669"/>
    <property type="project" value="TreeGrafter"/>
</dbReference>
<dbReference type="GO" id="GO:0000166">
    <property type="term" value="F:nucleotide binding"/>
    <property type="evidence" value="ECO:0007669"/>
    <property type="project" value="UniProtKB-KW"/>
</dbReference>
<evidence type="ECO:0000256" key="6">
    <source>
        <dbReference type="ARBA" id="ARBA00018857"/>
    </source>
</evidence>
<sequence>MRHLAGLSTANKIRRRRKRRRRRRRRRTAEGTTAGFVSSIGCRFDPAMPPPFVYSKKDFVSDVCWSRGSRLIPAKFDTAVQAGWIERMDKGLFRYHLGDLQTRVLPGAHGFVAQLNIQRGTERRKPQEILSIQQEFNAKQFNFNKINPEEIIFEMIKDTGEVNERGQQHPPFKMVVLVNVSPLEFGHCLFVPDPSLCFPQILTPFTIQSGIESVLLSSNPGFRVGFNSLGAFASVNHLHLHGYYLDHKLKIESIPVKALVPEQGLYHMSDFPGGFLFYTESEQVEKVARAICRVTDFFVEGNIAHNLFMTRGCPPCESIPGEKDRCLRKGVRVAVWPRISCFGAKEESALNVALCELAGHLPFKNKKDYELTTERDVIDIIQRYLLPDEEFDTLEQQLTHLLKDS</sequence>
<keyword evidence="10" id="KW-0548">Nucleotidyltransferase</keyword>
<evidence type="ECO:0000259" key="14">
    <source>
        <dbReference type="Pfam" id="PF26216"/>
    </source>
</evidence>
<evidence type="ECO:0000256" key="7">
    <source>
        <dbReference type="ARBA" id="ARBA00022490"/>
    </source>
</evidence>
<evidence type="ECO:0000256" key="3">
    <source>
        <dbReference type="ARBA" id="ARBA00004496"/>
    </source>
</evidence>